<comment type="caution">
    <text evidence="2">The sequence shown here is derived from an EMBL/GenBank/DDBJ whole genome shotgun (WGS) entry which is preliminary data.</text>
</comment>
<dbReference type="SUPFAM" id="SSF54593">
    <property type="entry name" value="Glyoxalase/Bleomycin resistance protein/Dihydroxybiphenyl dioxygenase"/>
    <property type="match status" value="1"/>
</dbReference>
<feature type="domain" description="VOC" evidence="1">
    <location>
        <begin position="7"/>
        <end position="151"/>
    </location>
</feature>
<name>A0A117UU29_9SPHN</name>
<dbReference type="EMBL" id="LLZS01000008">
    <property type="protein sequence ID" value="KUR70881.1"/>
    <property type="molecule type" value="Genomic_DNA"/>
</dbReference>
<dbReference type="OrthoDB" id="9792173at2"/>
<keyword evidence="3" id="KW-1185">Reference proteome</keyword>
<dbReference type="Pfam" id="PF13669">
    <property type="entry name" value="Glyoxalase_4"/>
    <property type="match status" value="1"/>
</dbReference>
<protein>
    <recommendedName>
        <fullName evidence="1">VOC domain-containing protein</fullName>
    </recommendedName>
</protein>
<dbReference type="Proteomes" id="UP000058012">
    <property type="component" value="Unassembled WGS sequence"/>
</dbReference>
<dbReference type="Gene3D" id="3.10.180.10">
    <property type="entry name" value="2,3-Dihydroxybiphenyl 1,2-Dioxygenase, domain 1"/>
    <property type="match status" value="1"/>
</dbReference>
<dbReference type="STRING" id="1117702.AQZ52_13755"/>
<proteinExistence type="predicted"/>
<reference evidence="2 3" key="1">
    <citation type="submission" date="2015-10" db="EMBL/GenBank/DDBJ databases">
        <title>Draft genome sequence of Novosphingobium fuchskuhlense DSM 25065 isolated from a surface water sample of the southwest basin of Lake Grosse Fuchskuhle.</title>
        <authorList>
            <person name="Ruckert C."/>
            <person name="Winkler A."/>
            <person name="Glaeser J."/>
            <person name="Grossart H.-P."/>
            <person name="Kalinowski J."/>
            <person name="Glaeser S."/>
        </authorList>
    </citation>
    <scope>NUCLEOTIDE SEQUENCE [LARGE SCALE GENOMIC DNA]</scope>
    <source>
        <strain evidence="2 3">FNE08-7</strain>
    </source>
</reference>
<dbReference type="RefSeq" id="WP_067911825.1">
    <property type="nucleotide sequence ID" value="NZ_KQ954245.1"/>
</dbReference>
<gene>
    <name evidence="2" type="ORF">AQZ52_13755</name>
</gene>
<evidence type="ECO:0000259" key="1">
    <source>
        <dbReference type="PROSITE" id="PS51819"/>
    </source>
</evidence>
<evidence type="ECO:0000313" key="2">
    <source>
        <dbReference type="EMBL" id="KUR70881.1"/>
    </source>
</evidence>
<sequence>MTIPTGAFIQVCHVVDNLEAACERYNRLFGMGPFIGGGNGVLSDHVYRGQPADPIRIRGVFVQSGDLNIELVELVSTGPSAFHDMYPDGGRGGGGGIHHMAMFCEDYEGTRDRYVAAGMPVASEFVVSFGAQICYIDARETMGQMIELYPESQIIRGMYARARHEAENWDGKQLIIPW</sequence>
<organism evidence="2 3">
    <name type="scientific">Novosphingobium fuchskuhlense</name>
    <dbReference type="NCBI Taxonomy" id="1117702"/>
    <lineage>
        <taxon>Bacteria</taxon>
        <taxon>Pseudomonadati</taxon>
        <taxon>Pseudomonadota</taxon>
        <taxon>Alphaproteobacteria</taxon>
        <taxon>Sphingomonadales</taxon>
        <taxon>Sphingomonadaceae</taxon>
        <taxon>Novosphingobium</taxon>
    </lineage>
</organism>
<dbReference type="InterPro" id="IPR037523">
    <property type="entry name" value="VOC_core"/>
</dbReference>
<dbReference type="AlphaFoldDB" id="A0A117UU29"/>
<dbReference type="InterPro" id="IPR029068">
    <property type="entry name" value="Glyas_Bleomycin-R_OHBP_Dase"/>
</dbReference>
<dbReference type="PROSITE" id="PS51819">
    <property type="entry name" value="VOC"/>
    <property type="match status" value="1"/>
</dbReference>
<evidence type="ECO:0000313" key="3">
    <source>
        <dbReference type="Proteomes" id="UP000058012"/>
    </source>
</evidence>
<accession>A0A117UU29</accession>